<dbReference type="AlphaFoldDB" id="A0AA36CV65"/>
<keyword evidence="2" id="KW-1185">Reference proteome</keyword>
<organism evidence="1 2">
    <name type="scientific">Mesorhabditis spiculigera</name>
    <dbReference type="NCBI Taxonomy" id="96644"/>
    <lineage>
        <taxon>Eukaryota</taxon>
        <taxon>Metazoa</taxon>
        <taxon>Ecdysozoa</taxon>
        <taxon>Nematoda</taxon>
        <taxon>Chromadorea</taxon>
        <taxon>Rhabditida</taxon>
        <taxon>Rhabditina</taxon>
        <taxon>Rhabditomorpha</taxon>
        <taxon>Rhabditoidea</taxon>
        <taxon>Rhabditidae</taxon>
        <taxon>Mesorhabditinae</taxon>
        <taxon>Mesorhabditis</taxon>
    </lineage>
</organism>
<reference evidence="1" key="1">
    <citation type="submission" date="2023-06" db="EMBL/GenBank/DDBJ databases">
        <authorList>
            <person name="Delattre M."/>
        </authorList>
    </citation>
    <scope>NUCLEOTIDE SEQUENCE</scope>
    <source>
        <strain evidence="1">AF72</strain>
    </source>
</reference>
<feature type="non-terminal residue" evidence="1">
    <location>
        <position position="1"/>
    </location>
</feature>
<dbReference type="EMBL" id="CATQJA010002633">
    <property type="protein sequence ID" value="CAJ0574791.1"/>
    <property type="molecule type" value="Genomic_DNA"/>
</dbReference>
<evidence type="ECO:0000313" key="2">
    <source>
        <dbReference type="Proteomes" id="UP001177023"/>
    </source>
</evidence>
<protein>
    <submittedName>
        <fullName evidence="1">Uncharacterized protein</fullName>
    </submittedName>
</protein>
<name>A0AA36CV65_9BILA</name>
<sequence>MPSFKSDFFLSFLPQHLALFAEYFTPPEFFYHHPINNRSTSYEESGRFLQSRPLCAAERLHLAVEPMNLPFMHGLRPKELMMAIKGNEGNPAHLVHLEIFVNALIQRWLRGTDEYGKIQIEPGFYRQIGARLLTLIDKMGGMMRPELGWIDRTYEGLNLILRASDGQALLVYWDDENGCFYLIPCNYNFRRGRCLGSYERNEKALERIQELIVLGMLQIWPRPEVEAERIKNLKLECSQFNAYNKGATQMDLLTDAIWRPKGERHSPWITIGNMIAPETTYPLDASMRYAYKYTKSFEKTGELPPITGCGPFSGL</sequence>
<accession>A0AA36CV65</accession>
<dbReference type="Proteomes" id="UP001177023">
    <property type="component" value="Unassembled WGS sequence"/>
</dbReference>
<proteinExistence type="predicted"/>
<gene>
    <name evidence="1" type="ORF">MSPICULIGERA_LOCUS13118</name>
</gene>
<comment type="caution">
    <text evidence="1">The sequence shown here is derived from an EMBL/GenBank/DDBJ whole genome shotgun (WGS) entry which is preliminary data.</text>
</comment>
<evidence type="ECO:0000313" key="1">
    <source>
        <dbReference type="EMBL" id="CAJ0574791.1"/>
    </source>
</evidence>